<proteinExistence type="predicted"/>
<dbReference type="AlphaFoldDB" id="A0A1Y2DLZ2"/>
<dbReference type="EMBL" id="MCOG01000062">
    <property type="protein sequence ID" value="ORY60328.1"/>
    <property type="molecule type" value="Genomic_DNA"/>
</dbReference>
<dbReference type="Proteomes" id="UP000193920">
    <property type="component" value="Unassembled WGS sequence"/>
</dbReference>
<reference evidence="1 2" key="1">
    <citation type="submission" date="2016-08" db="EMBL/GenBank/DDBJ databases">
        <title>A Parts List for Fungal Cellulosomes Revealed by Comparative Genomics.</title>
        <authorList>
            <consortium name="DOE Joint Genome Institute"/>
            <person name="Haitjema C.H."/>
            <person name="Gilmore S.P."/>
            <person name="Henske J.K."/>
            <person name="Solomon K.V."/>
            <person name="De Groot R."/>
            <person name="Kuo A."/>
            <person name="Mondo S.J."/>
            <person name="Salamov A.A."/>
            <person name="Labutti K."/>
            <person name="Zhao Z."/>
            <person name="Chiniquy J."/>
            <person name="Barry K."/>
            <person name="Brewer H.M."/>
            <person name="Purvine S.O."/>
            <person name="Wright A.T."/>
            <person name="Boxma B."/>
            <person name="Van Alen T."/>
            <person name="Hackstein J.H."/>
            <person name="Baker S.E."/>
            <person name="Grigoriev I.V."/>
            <person name="O'Malley M.A."/>
        </authorList>
    </citation>
    <scope>NUCLEOTIDE SEQUENCE [LARGE SCALE GENOMIC DNA]</scope>
    <source>
        <strain evidence="1 2">G1</strain>
    </source>
</reference>
<name>A0A1Y2DLZ2_9FUNG</name>
<evidence type="ECO:0000313" key="2">
    <source>
        <dbReference type="Proteomes" id="UP000193920"/>
    </source>
</evidence>
<gene>
    <name evidence="1" type="ORF">LY90DRAFT_505849</name>
</gene>
<accession>A0A1Y2DLZ2</accession>
<sequence>MDIISMIHLNNGTNEWEDSGYASISQSKNTSYKASQKFLILPSNFNMKLIKSSTKKLTWLSFTKGQWTQLSNIDYKIPTNSSLFINKIGHTLSCGIWNFQNELLFM</sequence>
<organism evidence="1 2">
    <name type="scientific">Neocallimastix californiae</name>
    <dbReference type="NCBI Taxonomy" id="1754190"/>
    <lineage>
        <taxon>Eukaryota</taxon>
        <taxon>Fungi</taxon>
        <taxon>Fungi incertae sedis</taxon>
        <taxon>Chytridiomycota</taxon>
        <taxon>Chytridiomycota incertae sedis</taxon>
        <taxon>Neocallimastigomycetes</taxon>
        <taxon>Neocallimastigales</taxon>
        <taxon>Neocallimastigaceae</taxon>
        <taxon>Neocallimastix</taxon>
    </lineage>
</organism>
<comment type="caution">
    <text evidence="1">The sequence shown here is derived from an EMBL/GenBank/DDBJ whole genome shotgun (WGS) entry which is preliminary data.</text>
</comment>
<protein>
    <submittedName>
        <fullName evidence="1">Uncharacterized protein</fullName>
    </submittedName>
</protein>
<evidence type="ECO:0000313" key="1">
    <source>
        <dbReference type="EMBL" id="ORY60328.1"/>
    </source>
</evidence>
<keyword evidence="2" id="KW-1185">Reference proteome</keyword>